<protein>
    <submittedName>
        <fullName evidence="2">Uncharacterized protein</fullName>
    </submittedName>
</protein>
<comment type="caution">
    <text evidence="2">The sequence shown here is derived from an EMBL/GenBank/DDBJ whole genome shotgun (WGS) entry which is preliminary data.</text>
</comment>
<dbReference type="Proteomes" id="UP001159363">
    <property type="component" value="Chromosome 6"/>
</dbReference>
<feature type="region of interest" description="Disordered" evidence="1">
    <location>
        <begin position="367"/>
        <end position="386"/>
    </location>
</feature>
<feature type="region of interest" description="Disordered" evidence="1">
    <location>
        <begin position="981"/>
        <end position="1027"/>
    </location>
</feature>
<evidence type="ECO:0000256" key="1">
    <source>
        <dbReference type="SAM" id="MobiDB-lite"/>
    </source>
</evidence>
<feature type="compositionally biased region" description="Basic and acidic residues" evidence="1">
    <location>
        <begin position="1011"/>
        <end position="1027"/>
    </location>
</feature>
<evidence type="ECO:0000313" key="2">
    <source>
        <dbReference type="EMBL" id="KAJ8880056.1"/>
    </source>
</evidence>
<gene>
    <name evidence="2" type="ORF">PR048_020679</name>
</gene>
<proteinExistence type="predicted"/>
<organism evidence="2 3">
    <name type="scientific">Dryococelus australis</name>
    <dbReference type="NCBI Taxonomy" id="614101"/>
    <lineage>
        <taxon>Eukaryota</taxon>
        <taxon>Metazoa</taxon>
        <taxon>Ecdysozoa</taxon>
        <taxon>Arthropoda</taxon>
        <taxon>Hexapoda</taxon>
        <taxon>Insecta</taxon>
        <taxon>Pterygota</taxon>
        <taxon>Neoptera</taxon>
        <taxon>Polyneoptera</taxon>
        <taxon>Phasmatodea</taxon>
        <taxon>Verophasmatodea</taxon>
        <taxon>Anareolatae</taxon>
        <taxon>Phasmatidae</taxon>
        <taxon>Eurycanthinae</taxon>
        <taxon>Dryococelus</taxon>
    </lineage>
</organism>
<name>A0ABQ9H745_9NEOP</name>
<feature type="region of interest" description="Disordered" evidence="1">
    <location>
        <begin position="1"/>
        <end position="26"/>
    </location>
</feature>
<dbReference type="EMBL" id="JARBHB010000007">
    <property type="protein sequence ID" value="KAJ8880056.1"/>
    <property type="molecule type" value="Genomic_DNA"/>
</dbReference>
<keyword evidence="3" id="KW-1185">Reference proteome</keyword>
<reference evidence="2 3" key="1">
    <citation type="submission" date="2023-02" db="EMBL/GenBank/DDBJ databases">
        <title>LHISI_Scaffold_Assembly.</title>
        <authorList>
            <person name="Stuart O.P."/>
            <person name="Cleave R."/>
            <person name="Magrath M.J.L."/>
            <person name="Mikheyev A.S."/>
        </authorList>
    </citation>
    <scope>NUCLEOTIDE SEQUENCE [LARGE SCALE GENOMIC DNA]</scope>
    <source>
        <strain evidence="2">Daus_M_001</strain>
        <tissue evidence="2">Leg muscle</tissue>
    </source>
</reference>
<evidence type="ECO:0000313" key="3">
    <source>
        <dbReference type="Proteomes" id="UP001159363"/>
    </source>
</evidence>
<accession>A0ABQ9H745</accession>
<sequence>MAPRGIPASKVKKRGSDTGDNNTPERSYVQGVQCFHRDAVLYTELYSPSGSTAVAPLSVLNYTLLVGVQQWLLSTRAELYSPSGSTAVAPLRVLNYTLLVGVQPWLLSACAELYSPSGNELAPHPRTRGEMLCSVYWIAVSVLTLCVHCLLDRLYSRTATLRRQVVSYGSRPVRSHLCCGSGTLATFAAEPSLAPDIYNVLTCAVSGNQTETTTRMMCGRSPRRRSSWTDSKAGDSILITQSKGHIAIVPSVWAGHPRGAGRGTSKASLSLRRCRRDERRLLPLTFLTETAWSPRHSQRMRIHVTLQSGVRLEITGHAISNANHATHGILRLTALTASRHAGNKIIEHLLRNLVVFVRQTNQPWLPRRGDVIPPPPRNTKPKHIPSMPGVAEHRWLIQESDITFQIANKLAGAVVMRGCLQSDTSPFTNMLSVVLCCEHRLAKTATTVRVVSARWACTAKQSGAINKGAEMWQPKLAALLATSYPPPSSNPTLVTTSQPLPHLLTAPKLEVGNVGQRFGRLVSIWISESMRLIKVSIEQRRNERAGEVGDPRENPPISGIVRHDYHMRKSGNQKNKNEEKISSMTCELVSPVSLPRYLTLDAQLHSSLKYKYEGCAPQPSLSIRHCSLYREQRIADGVLHAGLLAATGRGSQCGEGGGEAGRGMLHTRAFSGADKCPRKKRLLVVKNRGGGGKLLICGRGLPAQTHARQAPPHRQHAQLTHTPHHVFNVVATRNPTVPRTTHTLNCRPSNSLVRNMGRDGRAVGSLTFRQGDPGSIPAGSPDLRVWESCRTMPLVIGFSRESPVSPAPSFRHCSLLTSIALIGSEDISVKSRPNLFTYSSLLRNISPFALTLLVYSLMYSPLKYPPAFYKNSVAESEAIVAVSGGEAQSIKDDTNTRIKCAIATKREVLSWRSVVLRIRMGRDMHNSLHAAADKMPLSLALTEHPSTTVMYLAAAACHSHISPAYSVPGPAPPATWAADEGEIEVNTERAGMKGGGGGTGDPRENPPTNGIDRHDSHLRKSGDPAED</sequence>